<evidence type="ECO:0000256" key="5">
    <source>
        <dbReference type="ARBA" id="ARBA00023010"/>
    </source>
</evidence>
<dbReference type="EMBL" id="QQZY01000005">
    <property type="protein sequence ID" value="RDI74137.1"/>
    <property type="molecule type" value="Genomic_DNA"/>
</dbReference>
<dbReference type="PANTHER" id="PTHR30371">
    <property type="entry name" value="SEC-INDEPENDENT PROTEIN TRANSLOCASE PROTEIN TATC"/>
    <property type="match status" value="1"/>
</dbReference>
<sequence>MLARLIPRRLGEGEEAELVDHLGELRHRLFVTLGAFVPAFALAFAFHGRLVAALREPLPDGRRLVTLGVTEPFTVSVKVSVVAALALALPVLLWQAWAFVAPAVDRATRRTIGALVALGTALFAAGSLFAYVVVLPRALDFLTTFDTHLYDVQLRASSYFGFAAMGLLASGIAFELPVLVLGLVRLGVVSSRQLRRNRRVGYVAMLTFAIVLPTVDPVSLALEVTPLLALYETSIWLAALMERRAAAAPHALAEGV</sequence>
<feature type="transmembrane region" description="Helical" evidence="7">
    <location>
        <begin position="29"/>
        <end position="48"/>
    </location>
</feature>
<dbReference type="Pfam" id="PF00902">
    <property type="entry name" value="TatC"/>
    <property type="match status" value="1"/>
</dbReference>
<dbReference type="NCBIfam" id="TIGR00945">
    <property type="entry name" value="tatC"/>
    <property type="match status" value="1"/>
</dbReference>
<feature type="transmembrane region" description="Helical" evidence="7">
    <location>
        <begin position="200"/>
        <end position="222"/>
    </location>
</feature>
<dbReference type="AlphaFoldDB" id="A0A7M2YXC8"/>
<keyword evidence="2 7" id="KW-0812">Transmembrane</keyword>
<name>A0A7M2YXC8_9ACTN</name>
<proteinExistence type="inferred from homology"/>
<comment type="subcellular location">
    <subcellularLocation>
        <location evidence="7">Cell membrane</location>
        <topology evidence="7">Multi-pass membrane protein</topology>
    </subcellularLocation>
    <subcellularLocation>
        <location evidence="1">Membrane</location>
        <topology evidence="1">Multi-pass membrane protein</topology>
    </subcellularLocation>
</comment>
<evidence type="ECO:0000256" key="1">
    <source>
        <dbReference type="ARBA" id="ARBA00004141"/>
    </source>
</evidence>
<evidence type="ECO:0000256" key="7">
    <source>
        <dbReference type="HAMAP-Rule" id="MF_00902"/>
    </source>
</evidence>
<feature type="transmembrane region" description="Helical" evidence="7">
    <location>
        <begin position="159"/>
        <end position="188"/>
    </location>
</feature>
<evidence type="ECO:0000256" key="2">
    <source>
        <dbReference type="ARBA" id="ARBA00022692"/>
    </source>
</evidence>
<accession>A0A7M2YXC8</accession>
<dbReference type="InterPro" id="IPR002033">
    <property type="entry name" value="TatC"/>
</dbReference>
<comment type="caution">
    <text evidence="7">Lacks conserved residue(s) required for the propagation of feature annotation.</text>
</comment>
<dbReference type="RefSeq" id="WP_114796647.1">
    <property type="nucleotide sequence ID" value="NZ_QQZY01000005.1"/>
</dbReference>
<protein>
    <recommendedName>
        <fullName evidence="7">Sec-independent protein translocase protein TatC</fullName>
    </recommendedName>
</protein>
<keyword evidence="6 7" id="KW-0472">Membrane</keyword>
<comment type="function">
    <text evidence="7">Part of the twin-arginine translocation (Tat) system that transports large folded proteins containing a characteristic twin-arginine motif in their signal peptide across membranes. Together with TatB, TatC is part of a receptor directly interacting with Tat signal peptides.</text>
</comment>
<dbReference type="OrthoDB" id="9777044at2"/>
<keyword evidence="7" id="KW-0813">Transport</keyword>
<comment type="similarity">
    <text evidence="7">Belongs to the TatC family.</text>
</comment>
<dbReference type="GO" id="GO:0033281">
    <property type="term" value="C:TAT protein transport complex"/>
    <property type="evidence" value="ECO:0007669"/>
    <property type="project" value="UniProtKB-UniRule"/>
</dbReference>
<dbReference type="PANTHER" id="PTHR30371:SF0">
    <property type="entry name" value="SEC-INDEPENDENT PROTEIN TRANSLOCASE PROTEIN TATC, CHLOROPLASTIC-RELATED"/>
    <property type="match status" value="1"/>
</dbReference>
<keyword evidence="4 7" id="KW-1133">Transmembrane helix</keyword>
<comment type="subunit">
    <text evidence="7">The Tat system comprises two distinct complexes: a TatABC complex, containing multiple copies of TatA, TatB and TatC subunits, and a separate TatA complex, containing only TatA subunits. Substrates initially bind to the TatABC complex, which probably triggers association of the separate TatA complex to form the active translocon.</text>
</comment>
<evidence type="ECO:0000256" key="6">
    <source>
        <dbReference type="ARBA" id="ARBA00023136"/>
    </source>
</evidence>
<dbReference type="GO" id="GO:0065002">
    <property type="term" value="P:intracellular protein transmembrane transport"/>
    <property type="evidence" value="ECO:0007669"/>
    <property type="project" value="TreeGrafter"/>
</dbReference>
<keyword evidence="7" id="KW-1003">Cell membrane</keyword>
<organism evidence="8 9">
    <name type="scientific">Gaiella occulta</name>
    <dbReference type="NCBI Taxonomy" id="1002870"/>
    <lineage>
        <taxon>Bacteria</taxon>
        <taxon>Bacillati</taxon>
        <taxon>Actinomycetota</taxon>
        <taxon>Thermoleophilia</taxon>
        <taxon>Gaiellales</taxon>
        <taxon>Gaiellaceae</taxon>
        <taxon>Gaiella</taxon>
    </lineage>
</organism>
<evidence type="ECO:0000256" key="4">
    <source>
        <dbReference type="ARBA" id="ARBA00022989"/>
    </source>
</evidence>
<evidence type="ECO:0000313" key="8">
    <source>
        <dbReference type="EMBL" id="RDI74137.1"/>
    </source>
</evidence>
<dbReference type="GO" id="GO:0009977">
    <property type="term" value="F:proton motive force dependent protein transmembrane transporter activity"/>
    <property type="evidence" value="ECO:0007669"/>
    <property type="project" value="TreeGrafter"/>
</dbReference>
<evidence type="ECO:0000256" key="3">
    <source>
        <dbReference type="ARBA" id="ARBA00022927"/>
    </source>
</evidence>
<keyword evidence="3 7" id="KW-0653">Protein transport</keyword>
<keyword evidence="5 7" id="KW-0811">Translocation</keyword>
<gene>
    <name evidence="7" type="primary">tatC</name>
    <name evidence="8" type="ORF">Gocc_2234</name>
</gene>
<evidence type="ECO:0000313" key="9">
    <source>
        <dbReference type="Proteomes" id="UP000254134"/>
    </source>
</evidence>
<comment type="caution">
    <text evidence="8">The sequence shown here is derived from an EMBL/GenBank/DDBJ whole genome shotgun (WGS) entry which is preliminary data.</text>
</comment>
<dbReference type="Proteomes" id="UP000254134">
    <property type="component" value="Unassembled WGS sequence"/>
</dbReference>
<dbReference type="HAMAP" id="MF_00902">
    <property type="entry name" value="TatC"/>
    <property type="match status" value="1"/>
</dbReference>
<reference evidence="8 9" key="1">
    <citation type="submission" date="2018-07" db="EMBL/GenBank/DDBJ databases">
        <title>High-quality-draft genome sequence of Gaiella occulta.</title>
        <authorList>
            <person name="Severino R."/>
            <person name="Froufe H.J.C."/>
            <person name="Rainey F.A."/>
            <person name="Barroso C."/>
            <person name="Albuquerque L."/>
            <person name="Lobo-Da-Cunha A."/>
            <person name="Da Costa M.S."/>
            <person name="Egas C."/>
        </authorList>
    </citation>
    <scope>NUCLEOTIDE SEQUENCE [LARGE SCALE GENOMIC DNA]</scope>
    <source>
        <strain evidence="8 9">F2-233</strain>
    </source>
</reference>
<feature type="transmembrane region" description="Helical" evidence="7">
    <location>
        <begin position="112"/>
        <end position="139"/>
    </location>
</feature>
<dbReference type="GO" id="GO:0043953">
    <property type="term" value="P:protein transport by the Tat complex"/>
    <property type="evidence" value="ECO:0007669"/>
    <property type="project" value="UniProtKB-UniRule"/>
</dbReference>
<reference evidence="9" key="2">
    <citation type="journal article" date="2019" name="MicrobiologyOpen">
        <title>High-quality draft genome sequence of Gaiella occulta isolated from a 150 meter deep mineral water borehole and comparison with the genome sequences of other deep-branching lineages of the phylum Actinobacteria.</title>
        <authorList>
            <person name="Severino R."/>
            <person name="Froufe H.J.C."/>
            <person name="Barroso C."/>
            <person name="Albuquerque L."/>
            <person name="Lobo-da-Cunha A."/>
            <person name="da Costa M.S."/>
            <person name="Egas C."/>
        </authorList>
    </citation>
    <scope>NUCLEOTIDE SEQUENCE [LARGE SCALE GENOMIC DNA]</scope>
    <source>
        <strain evidence="9">F2-233</strain>
    </source>
</reference>
<feature type="transmembrane region" description="Helical" evidence="7">
    <location>
        <begin position="79"/>
        <end position="100"/>
    </location>
</feature>
<dbReference type="PRINTS" id="PR01840">
    <property type="entry name" value="TATCFAMILY"/>
</dbReference>
<keyword evidence="9" id="KW-1185">Reference proteome</keyword>